<name>A0A3A1N2A0_9FLAO</name>
<dbReference type="PANTHER" id="PTHR33993">
    <property type="entry name" value="GLYOXALASE-RELATED"/>
    <property type="match status" value="1"/>
</dbReference>
<keyword evidence="3" id="KW-1185">Reference proteome</keyword>
<dbReference type="AlphaFoldDB" id="A0A3A1N2A0"/>
<dbReference type="SUPFAM" id="SSF54593">
    <property type="entry name" value="Glyoxalase/Bleomycin resistance protein/Dihydroxybiphenyl dioxygenase"/>
    <property type="match status" value="1"/>
</dbReference>
<dbReference type="Proteomes" id="UP000266067">
    <property type="component" value="Unassembled WGS sequence"/>
</dbReference>
<dbReference type="Pfam" id="PF00903">
    <property type="entry name" value="Glyoxalase"/>
    <property type="match status" value="1"/>
</dbReference>
<accession>A0A3A1N2A0</accession>
<reference evidence="2 3" key="1">
    <citation type="submission" date="2018-08" db="EMBL/GenBank/DDBJ databases">
        <title>Proposal of Muricauda 72 sp.nov. and Muricauda NH166 sp.nov., isolated from seawater.</title>
        <authorList>
            <person name="Cheng H."/>
            <person name="Wu Y.-H."/>
            <person name="Guo L.-L."/>
            <person name="Xu X.-W."/>
        </authorList>
    </citation>
    <scope>NUCLEOTIDE SEQUENCE [LARGE SCALE GENOMIC DNA]</scope>
    <source>
        <strain evidence="2 3">KCTC 22173</strain>
    </source>
</reference>
<dbReference type="InterPro" id="IPR037523">
    <property type="entry name" value="VOC_core"/>
</dbReference>
<dbReference type="CDD" id="cd07247">
    <property type="entry name" value="SgaA_N_like"/>
    <property type="match status" value="1"/>
</dbReference>
<evidence type="ECO:0000313" key="2">
    <source>
        <dbReference type="EMBL" id="RIV30264.1"/>
    </source>
</evidence>
<evidence type="ECO:0000313" key="3">
    <source>
        <dbReference type="Proteomes" id="UP000266067"/>
    </source>
</evidence>
<proteinExistence type="predicted"/>
<organism evidence="2 3">
    <name type="scientific">Flagellimonas lutimaris</name>
    <dbReference type="NCBI Taxonomy" id="475082"/>
    <lineage>
        <taxon>Bacteria</taxon>
        <taxon>Pseudomonadati</taxon>
        <taxon>Bacteroidota</taxon>
        <taxon>Flavobacteriia</taxon>
        <taxon>Flavobacteriales</taxon>
        <taxon>Flavobacteriaceae</taxon>
        <taxon>Flagellimonas</taxon>
    </lineage>
</organism>
<dbReference type="Gene3D" id="3.10.180.10">
    <property type="entry name" value="2,3-Dihydroxybiphenyl 1,2-Dioxygenase, domain 1"/>
    <property type="match status" value="1"/>
</dbReference>
<comment type="caution">
    <text evidence="2">The sequence shown here is derived from an EMBL/GenBank/DDBJ whole genome shotgun (WGS) entry which is preliminary data.</text>
</comment>
<dbReference type="EMBL" id="QXFH01000077">
    <property type="protein sequence ID" value="RIV30264.1"/>
    <property type="molecule type" value="Genomic_DNA"/>
</dbReference>
<dbReference type="InterPro" id="IPR052164">
    <property type="entry name" value="Anthracycline_SecMetBiosynth"/>
</dbReference>
<dbReference type="OrthoDB" id="9804235at2"/>
<dbReference type="PROSITE" id="PS51819">
    <property type="entry name" value="VOC"/>
    <property type="match status" value="1"/>
</dbReference>
<sequence length="113" mass="12801">MKTTPIDYIEFKSTDLEKTKEFYTQTFGWAFTDYGPTYTSFSETGVAGGFELTQEPIVNGALIVLYYENLVEIRDKVKSTGGTITKEIFEFPGGKRFHFTDPSGNELAVWSEK</sequence>
<evidence type="ECO:0000259" key="1">
    <source>
        <dbReference type="PROSITE" id="PS51819"/>
    </source>
</evidence>
<dbReference type="PANTHER" id="PTHR33993:SF1">
    <property type="entry name" value="GLYOXALASE FAMILY PROTEIN"/>
    <property type="match status" value="1"/>
</dbReference>
<dbReference type="InterPro" id="IPR029068">
    <property type="entry name" value="Glyas_Bleomycin-R_OHBP_Dase"/>
</dbReference>
<dbReference type="RefSeq" id="WP_119608825.1">
    <property type="nucleotide sequence ID" value="NZ_QXFH01000077.1"/>
</dbReference>
<feature type="domain" description="VOC" evidence="1">
    <location>
        <begin position="5"/>
        <end position="112"/>
    </location>
</feature>
<dbReference type="InterPro" id="IPR004360">
    <property type="entry name" value="Glyas_Fos-R_dOase_dom"/>
</dbReference>
<protein>
    <submittedName>
        <fullName evidence="2">VOC family protein</fullName>
    </submittedName>
</protein>
<gene>
    <name evidence="2" type="ORF">D2V08_14205</name>
</gene>